<gene>
    <name evidence="2" type="ORF">HX018_05015</name>
</gene>
<name>A0ABT7NK52_9SPHI</name>
<dbReference type="Proteomes" id="UP001170954">
    <property type="component" value="Unassembled WGS sequence"/>
</dbReference>
<dbReference type="PROSITE" id="PS51186">
    <property type="entry name" value="GNAT"/>
    <property type="match status" value="1"/>
</dbReference>
<dbReference type="Gene3D" id="3.40.630.30">
    <property type="match status" value="1"/>
</dbReference>
<keyword evidence="3" id="KW-1185">Reference proteome</keyword>
<evidence type="ECO:0000313" key="2">
    <source>
        <dbReference type="EMBL" id="MDM1047602.1"/>
    </source>
</evidence>
<dbReference type="InterPro" id="IPR016181">
    <property type="entry name" value="Acyl_CoA_acyltransferase"/>
</dbReference>
<reference evidence="2" key="2">
    <citation type="journal article" date="2022" name="Sci. Total Environ.">
        <title>Prevalence, transmission, and molecular epidemiology of tet(X)-positive bacteria among humans, animals, and environmental niches in China: An epidemiological, and genomic-based study.</title>
        <authorList>
            <person name="Dong N."/>
            <person name="Zeng Y."/>
            <person name="Cai C."/>
            <person name="Sun C."/>
            <person name="Lu J."/>
            <person name="Liu C."/>
            <person name="Zhou H."/>
            <person name="Sun Q."/>
            <person name="Shu L."/>
            <person name="Wang H."/>
            <person name="Wang Y."/>
            <person name="Wang S."/>
            <person name="Wu C."/>
            <person name="Chan E.W."/>
            <person name="Chen G."/>
            <person name="Shen Z."/>
            <person name="Chen S."/>
            <person name="Zhang R."/>
        </authorList>
    </citation>
    <scope>NUCLEOTIDE SEQUENCE</scope>
    <source>
        <strain evidence="2">R1692</strain>
    </source>
</reference>
<accession>A0ABT7NK52</accession>
<evidence type="ECO:0000259" key="1">
    <source>
        <dbReference type="PROSITE" id="PS51186"/>
    </source>
</evidence>
<organism evidence="2 3">
    <name type="scientific">Sphingobacterium hotanense</name>
    <dbReference type="NCBI Taxonomy" id="649196"/>
    <lineage>
        <taxon>Bacteria</taxon>
        <taxon>Pseudomonadati</taxon>
        <taxon>Bacteroidota</taxon>
        <taxon>Sphingobacteriia</taxon>
        <taxon>Sphingobacteriales</taxon>
        <taxon>Sphingobacteriaceae</taxon>
        <taxon>Sphingobacterium</taxon>
    </lineage>
</organism>
<proteinExistence type="predicted"/>
<sequence length="182" mass="21156">MNRTIRIDDQISLKFLVESDARTIFNYINTQRDYLGEWLPFVQFTHEVKDSKGFVDMAIELRKIKKDYVYKICYDDRMIGLIGTKETDYLNKNTELGYWLSQDYQGQGIMTKVVEKLTALLFDEMGIERIQICCAVGNEKSIAIPKRLGFIQEGIKRNGEWAGNLVFRDLIVFSKLKSESNS</sequence>
<dbReference type="EMBL" id="JACAGK010000010">
    <property type="protein sequence ID" value="MDM1047602.1"/>
    <property type="molecule type" value="Genomic_DNA"/>
</dbReference>
<dbReference type="InterPro" id="IPR051908">
    <property type="entry name" value="Ribosomal_N-acetyltransferase"/>
</dbReference>
<dbReference type="Pfam" id="PF13302">
    <property type="entry name" value="Acetyltransf_3"/>
    <property type="match status" value="1"/>
</dbReference>
<evidence type="ECO:0000313" key="3">
    <source>
        <dbReference type="Proteomes" id="UP001170954"/>
    </source>
</evidence>
<dbReference type="PANTHER" id="PTHR43441">
    <property type="entry name" value="RIBOSOMAL-PROTEIN-SERINE ACETYLTRANSFERASE"/>
    <property type="match status" value="1"/>
</dbReference>
<reference evidence="2" key="1">
    <citation type="submission" date="2020-06" db="EMBL/GenBank/DDBJ databases">
        <authorList>
            <person name="Dong N."/>
        </authorList>
    </citation>
    <scope>NUCLEOTIDE SEQUENCE</scope>
    <source>
        <strain evidence="2">R1692</strain>
    </source>
</reference>
<dbReference type="InterPro" id="IPR000182">
    <property type="entry name" value="GNAT_dom"/>
</dbReference>
<protein>
    <submittedName>
        <fullName evidence="2">GNAT family N-acetyltransferase</fullName>
    </submittedName>
</protein>
<feature type="domain" description="N-acetyltransferase" evidence="1">
    <location>
        <begin position="11"/>
        <end position="172"/>
    </location>
</feature>
<dbReference type="PANTHER" id="PTHR43441:SF12">
    <property type="entry name" value="RIBOSOMAL N-ACETYLTRANSFERASE YDAF-RELATED"/>
    <property type="match status" value="1"/>
</dbReference>
<comment type="caution">
    <text evidence="2">The sequence shown here is derived from an EMBL/GenBank/DDBJ whole genome shotgun (WGS) entry which is preliminary data.</text>
</comment>
<dbReference type="SUPFAM" id="SSF55729">
    <property type="entry name" value="Acyl-CoA N-acyltransferases (Nat)"/>
    <property type="match status" value="1"/>
</dbReference>
<dbReference type="RefSeq" id="WP_149526561.1">
    <property type="nucleotide sequence ID" value="NZ_CP030848.1"/>
</dbReference>